<dbReference type="RefSeq" id="XP_033526298.1">
    <property type="nucleotide sequence ID" value="XM_033672756.1"/>
</dbReference>
<gene>
    <name evidence="1" type="ORF">P153DRAFT_429151</name>
</gene>
<reference evidence="1" key="1">
    <citation type="journal article" date="2020" name="Stud. Mycol.">
        <title>101 Dothideomycetes genomes: a test case for predicting lifestyles and emergence of pathogens.</title>
        <authorList>
            <person name="Haridas S."/>
            <person name="Albert R."/>
            <person name="Binder M."/>
            <person name="Bloem J."/>
            <person name="Labutti K."/>
            <person name="Salamov A."/>
            <person name="Andreopoulos B."/>
            <person name="Baker S."/>
            <person name="Barry K."/>
            <person name="Bills G."/>
            <person name="Bluhm B."/>
            <person name="Cannon C."/>
            <person name="Castanera R."/>
            <person name="Culley D."/>
            <person name="Daum C."/>
            <person name="Ezra D."/>
            <person name="Gonzalez J."/>
            <person name="Henrissat B."/>
            <person name="Kuo A."/>
            <person name="Liang C."/>
            <person name="Lipzen A."/>
            <person name="Lutzoni F."/>
            <person name="Magnuson J."/>
            <person name="Mondo S."/>
            <person name="Nolan M."/>
            <person name="Ohm R."/>
            <person name="Pangilinan J."/>
            <person name="Park H.-J."/>
            <person name="Ramirez L."/>
            <person name="Alfaro M."/>
            <person name="Sun H."/>
            <person name="Tritt A."/>
            <person name="Yoshinaga Y."/>
            <person name="Zwiers L.-H."/>
            <person name="Turgeon B."/>
            <person name="Goodwin S."/>
            <person name="Spatafora J."/>
            <person name="Crous P."/>
            <person name="Grigoriev I."/>
        </authorList>
    </citation>
    <scope>NUCLEOTIDE SEQUENCE</scope>
    <source>
        <strain evidence="1">CBS 119687</strain>
    </source>
</reference>
<name>A0A6A6AN50_9PLEO</name>
<proteinExistence type="predicted"/>
<dbReference type="AlphaFoldDB" id="A0A6A6AN50"/>
<dbReference type="EMBL" id="ML977501">
    <property type="protein sequence ID" value="KAF2131911.1"/>
    <property type="molecule type" value="Genomic_DNA"/>
</dbReference>
<dbReference type="Proteomes" id="UP000799771">
    <property type="component" value="Unassembled WGS sequence"/>
</dbReference>
<evidence type="ECO:0000313" key="1">
    <source>
        <dbReference type="EMBL" id="KAF2131911.1"/>
    </source>
</evidence>
<organism evidence="1 2">
    <name type="scientific">Dothidotthia symphoricarpi CBS 119687</name>
    <dbReference type="NCBI Taxonomy" id="1392245"/>
    <lineage>
        <taxon>Eukaryota</taxon>
        <taxon>Fungi</taxon>
        <taxon>Dikarya</taxon>
        <taxon>Ascomycota</taxon>
        <taxon>Pezizomycotina</taxon>
        <taxon>Dothideomycetes</taxon>
        <taxon>Pleosporomycetidae</taxon>
        <taxon>Pleosporales</taxon>
        <taxon>Dothidotthiaceae</taxon>
        <taxon>Dothidotthia</taxon>
    </lineage>
</organism>
<accession>A0A6A6AN50</accession>
<evidence type="ECO:0000313" key="2">
    <source>
        <dbReference type="Proteomes" id="UP000799771"/>
    </source>
</evidence>
<protein>
    <submittedName>
        <fullName evidence="1">Uncharacterized protein</fullName>
    </submittedName>
</protein>
<sequence>MTNGDANEASLALLPQPLQGEADVHDLFHDLPLPRPEPGFNGYKTLAEVPVARFRSKYQANELLAVYLYDRDTFRKLFITANRACDDGDRLWIDLLERIWPSSYMEAENHARPGKVRLLVNQADKEMLDGVMEGEQEQAFAVLGSTAQSHLLAAPMTTQKLAMKPCFQPKFDLEAVQVFPEEKSTKQKIVERAVLDNRELNEARSLLSDEVMEELAYATLRLLSNNSSWEDFATAHD</sequence>
<keyword evidence="2" id="KW-1185">Reference proteome</keyword>
<dbReference type="GeneID" id="54413188"/>